<organism evidence="1 2">
    <name type="scientific">Glonium stellatum</name>
    <dbReference type="NCBI Taxonomy" id="574774"/>
    <lineage>
        <taxon>Eukaryota</taxon>
        <taxon>Fungi</taxon>
        <taxon>Dikarya</taxon>
        <taxon>Ascomycota</taxon>
        <taxon>Pezizomycotina</taxon>
        <taxon>Dothideomycetes</taxon>
        <taxon>Pleosporomycetidae</taxon>
        <taxon>Gloniales</taxon>
        <taxon>Gloniaceae</taxon>
        <taxon>Glonium</taxon>
    </lineage>
</organism>
<gene>
    <name evidence="1" type="ORF">AOQ84DRAFT_426296</name>
</gene>
<evidence type="ECO:0000313" key="1">
    <source>
        <dbReference type="EMBL" id="OCL01757.1"/>
    </source>
</evidence>
<dbReference type="AlphaFoldDB" id="A0A8E2JLR2"/>
<dbReference type="Proteomes" id="UP000250140">
    <property type="component" value="Unassembled WGS sequence"/>
</dbReference>
<protein>
    <submittedName>
        <fullName evidence="1">Uncharacterized protein</fullName>
    </submittedName>
</protein>
<accession>A0A8E2JLR2</accession>
<evidence type="ECO:0000313" key="2">
    <source>
        <dbReference type="Proteomes" id="UP000250140"/>
    </source>
</evidence>
<reference evidence="1 2" key="1">
    <citation type="journal article" date="2016" name="Nat. Commun.">
        <title>Ectomycorrhizal ecology is imprinted in the genome of the dominant symbiotic fungus Cenococcum geophilum.</title>
        <authorList>
            <consortium name="DOE Joint Genome Institute"/>
            <person name="Peter M."/>
            <person name="Kohler A."/>
            <person name="Ohm R.A."/>
            <person name="Kuo A."/>
            <person name="Krutzmann J."/>
            <person name="Morin E."/>
            <person name="Arend M."/>
            <person name="Barry K.W."/>
            <person name="Binder M."/>
            <person name="Choi C."/>
            <person name="Clum A."/>
            <person name="Copeland A."/>
            <person name="Grisel N."/>
            <person name="Haridas S."/>
            <person name="Kipfer T."/>
            <person name="LaButti K."/>
            <person name="Lindquist E."/>
            <person name="Lipzen A."/>
            <person name="Maire R."/>
            <person name="Meier B."/>
            <person name="Mihaltcheva S."/>
            <person name="Molinier V."/>
            <person name="Murat C."/>
            <person name="Poggeler S."/>
            <person name="Quandt C.A."/>
            <person name="Sperisen C."/>
            <person name="Tritt A."/>
            <person name="Tisserant E."/>
            <person name="Crous P.W."/>
            <person name="Henrissat B."/>
            <person name="Nehls U."/>
            <person name="Egli S."/>
            <person name="Spatafora J.W."/>
            <person name="Grigoriev I.V."/>
            <person name="Martin F.M."/>
        </authorList>
    </citation>
    <scope>NUCLEOTIDE SEQUENCE [LARGE SCALE GENOMIC DNA]</scope>
    <source>
        <strain evidence="1 2">CBS 207.34</strain>
    </source>
</reference>
<name>A0A8E2JLR2_9PEZI</name>
<sequence>MDPRTLKELTQTAEKEGFIRAQRLPMLSAKAVNFVIEWGVERVKARTLLATLRMQDPKWVDPGRQKRRVFRSARKQTCLNDPGQRTYEFNELGAAPDHVVRNLIQGIWDLGTRDEQLGIAQVLIDHEAADVYIAGMDGPN</sequence>
<keyword evidence="2" id="KW-1185">Reference proteome</keyword>
<proteinExistence type="predicted"/>
<dbReference type="EMBL" id="KV751076">
    <property type="protein sequence ID" value="OCL01757.1"/>
    <property type="molecule type" value="Genomic_DNA"/>
</dbReference>